<evidence type="ECO:0000256" key="1">
    <source>
        <dbReference type="SAM" id="Coils"/>
    </source>
</evidence>
<protein>
    <recommendedName>
        <fullName evidence="4">Transposase</fullName>
    </recommendedName>
</protein>
<reference evidence="2" key="1">
    <citation type="journal article" date="2022" name="Int. J. Mol. Sci.">
        <title>Draft Genome of Tanacetum Coccineum: Genomic Comparison of Closely Related Tanacetum-Family Plants.</title>
        <authorList>
            <person name="Yamashiro T."/>
            <person name="Shiraishi A."/>
            <person name="Nakayama K."/>
            <person name="Satake H."/>
        </authorList>
    </citation>
    <scope>NUCLEOTIDE SEQUENCE</scope>
</reference>
<evidence type="ECO:0008006" key="4">
    <source>
        <dbReference type="Google" id="ProtNLM"/>
    </source>
</evidence>
<keyword evidence="3" id="KW-1185">Reference proteome</keyword>
<evidence type="ECO:0000313" key="2">
    <source>
        <dbReference type="EMBL" id="GJT72689.1"/>
    </source>
</evidence>
<proteinExistence type="predicted"/>
<dbReference type="Proteomes" id="UP001151760">
    <property type="component" value="Unassembled WGS sequence"/>
</dbReference>
<evidence type="ECO:0000313" key="3">
    <source>
        <dbReference type="Proteomes" id="UP001151760"/>
    </source>
</evidence>
<dbReference type="EMBL" id="BQNB010018282">
    <property type="protein sequence ID" value="GJT72689.1"/>
    <property type="molecule type" value="Genomic_DNA"/>
</dbReference>
<sequence length="286" mass="33094">MCLIMPMQIFQEDGPQDPYRKCCYHRGARFTLHGKYGVKEIDLRPIRGWVARKYLLAGVGRDQQLSPGYPGRMPRHGRSHCATWVRLLKKATTKIARRDQRIQARKGEIKRLDQEIKSLRTVEAKVHDLRNRTKNLEILLEAKVDMKKAAEAKNAGQDKELESLRVQFLDLQELYPHMLTAIAGRRWVIRHGLRLAFMKCAESLELRQAFANVVSAWLVKGMSEGLEHGIEHGKADRDLAAVEAYDPEANSKYVKALKDLKDLKYQLVDQLEKLKDAPMEWINWRN</sequence>
<gene>
    <name evidence="2" type="ORF">Tco_1031975</name>
</gene>
<name>A0ABQ5GBB1_9ASTR</name>
<feature type="coiled-coil region" evidence="1">
    <location>
        <begin position="102"/>
        <end position="167"/>
    </location>
</feature>
<keyword evidence="1" id="KW-0175">Coiled coil</keyword>
<organism evidence="2 3">
    <name type="scientific">Tanacetum coccineum</name>
    <dbReference type="NCBI Taxonomy" id="301880"/>
    <lineage>
        <taxon>Eukaryota</taxon>
        <taxon>Viridiplantae</taxon>
        <taxon>Streptophyta</taxon>
        <taxon>Embryophyta</taxon>
        <taxon>Tracheophyta</taxon>
        <taxon>Spermatophyta</taxon>
        <taxon>Magnoliopsida</taxon>
        <taxon>eudicotyledons</taxon>
        <taxon>Gunneridae</taxon>
        <taxon>Pentapetalae</taxon>
        <taxon>asterids</taxon>
        <taxon>campanulids</taxon>
        <taxon>Asterales</taxon>
        <taxon>Asteraceae</taxon>
        <taxon>Asteroideae</taxon>
        <taxon>Anthemideae</taxon>
        <taxon>Anthemidinae</taxon>
        <taxon>Tanacetum</taxon>
    </lineage>
</organism>
<accession>A0ABQ5GBB1</accession>
<reference evidence="2" key="2">
    <citation type="submission" date="2022-01" db="EMBL/GenBank/DDBJ databases">
        <authorList>
            <person name="Yamashiro T."/>
            <person name="Shiraishi A."/>
            <person name="Satake H."/>
            <person name="Nakayama K."/>
        </authorList>
    </citation>
    <scope>NUCLEOTIDE SEQUENCE</scope>
</reference>
<comment type="caution">
    <text evidence="2">The sequence shown here is derived from an EMBL/GenBank/DDBJ whole genome shotgun (WGS) entry which is preliminary data.</text>
</comment>